<dbReference type="Proteomes" id="UP000269923">
    <property type="component" value="Unassembled WGS sequence"/>
</dbReference>
<accession>A0A3P2A5Q0</accession>
<evidence type="ECO:0000259" key="1">
    <source>
        <dbReference type="Pfam" id="PF03527"/>
    </source>
</evidence>
<sequence>MFRQPESEKASTQPKVYYYHTDQIGIPREMTDEEGVVS</sequence>
<organism evidence="2 3">
    <name type="scientific">Conchiformibius steedae</name>
    <dbReference type="NCBI Taxonomy" id="153493"/>
    <lineage>
        <taxon>Bacteria</taxon>
        <taxon>Pseudomonadati</taxon>
        <taxon>Pseudomonadota</taxon>
        <taxon>Betaproteobacteria</taxon>
        <taxon>Neisseriales</taxon>
        <taxon>Neisseriaceae</taxon>
        <taxon>Conchiformibius</taxon>
    </lineage>
</organism>
<gene>
    <name evidence="2" type="ORF">EII21_05960</name>
</gene>
<evidence type="ECO:0000313" key="2">
    <source>
        <dbReference type="EMBL" id="RRD90238.1"/>
    </source>
</evidence>
<dbReference type="InterPro" id="IPR001826">
    <property type="entry name" value="RHS"/>
</dbReference>
<keyword evidence="3" id="KW-1185">Reference proteome</keyword>
<dbReference type="AlphaFoldDB" id="A0A3P2A5Q0"/>
<dbReference type="EMBL" id="RQYC01000007">
    <property type="protein sequence ID" value="RRD90238.1"/>
    <property type="molecule type" value="Genomic_DNA"/>
</dbReference>
<reference evidence="2 3" key="1">
    <citation type="submission" date="2018-11" db="EMBL/GenBank/DDBJ databases">
        <title>Genomes From Bacteria Associated with the Canine Oral Cavity: a Test Case for Automated Genome-Based Taxonomic Assignment.</title>
        <authorList>
            <person name="Coil D.A."/>
            <person name="Jospin G."/>
            <person name="Darling A.E."/>
            <person name="Wallis C."/>
            <person name="Davis I.J."/>
            <person name="Harris S."/>
            <person name="Eisen J.A."/>
            <person name="Holcombe L.J."/>
            <person name="O'Flynn C."/>
        </authorList>
    </citation>
    <scope>NUCLEOTIDE SEQUENCE [LARGE SCALE GENOMIC DNA]</scope>
    <source>
        <strain evidence="2 3">COT-280</strain>
    </source>
</reference>
<name>A0A3P2A5Q0_9NEIS</name>
<dbReference type="OrthoDB" id="8607344at2"/>
<protein>
    <recommendedName>
        <fullName evidence="1">RHS protein conserved region domain-containing protein</fullName>
    </recommendedName>
</protein>
<feature type="domain" description="RHS protein conserved region" evidence="1">
    <location>
        <begin position="16"/>
        <end position="36"/>
    </location>
</feature>
<dbReference type="Pfam" id="PF03527">
    <property type="entry name" value="RHS"/>
    <property type="match status" value="1"/>
</dbReference>
<comment type="caution">
    <text evidence="2">The sequence shown here is derived from an EMBL/GenBank/DDBJ whole genome shotgun (WGS) entry which is preliminary data.</text>
</comment>
<evidence type="ECO:0000313" key="3">
    <source>
        <dbReference type="Proteomes" id="UP000269923"/>
    </source>
</evidence>
<proteinExistence type="predicted"/>